<protein>
    <submittedName>
        <fullName evidence="2">Uncharacterized protein</fullName>
    </submittedName>
</protein>
<keyword evidence="1" id="KW-0812">Transmembrane</keyword>
<keyword evidence="3" id="KW-1185">Reference proteome</keyword>
<feature type="transmembrane region" description="Helical" evidence="1">
    <location>
        <begin position="57"/>
        <end position="76"/>
    </location>
</feature>
<organism evidence="2 3">
    <name type="scientific">Protopolystoma xenopodis</name>
    <dbReference type="NCBI Taxonomy" id="117903"/>
    <lineage>
        <taxon>Eukaryota</taxon>
        <taxon>Metazoa</taxon>
        <taxon>Spiralia</taxon>
        <taxon>Lophotrochozoa</taxon>
        <taxon>Platyhelminthes</taxon>
        <taxon>Monogenea</taxon>
        <taxon>Polyopisthocotylea</taxon>
        <taxon>Polystomatidea</taxon>
        <taxon>Polystomatidae</taxon>
        <taxon>Protopolystoma</taxon>
    </lineage>
</organism>
<keyword evidence="1" id="KW-0472">Membrane</keyword>
<keyword evidence="1" id="KW-1133">Transmembrane helix</keyword>
<evidence type="ECO:0000256" key="1">
    <source>
        <dbReference type="SAM" id="Phobius"/>
    </source>
</evidence>
<dbReference type="EMBL" id="CAAALY010086534">
    <property type="protein sequence ID" value="VEL27335.1"/>
    <property type="molecule type" value="Genomic_DNA"/>
</dbReference>
<evidence type="ECO:0000313" key="3">
    <source>
        <dbReference type="Proteomes" id="UP000784294"/>
    </source>
</evidence>
<accession>A0A3S5AEN6</accession>
<proteinExistence type="predicted"/>
<reference evidence="2" key="1">
    <citation type="submission" date="2018-11" db="EMBL/GenBank/DDBJ databases">
        <authorList>
            <consortium name="Pathogen Informatics"/>
        </authorList>
    </citation>
    <scope>NUCLEOTIDE SEQUENCE</scope>
</reference>
<comment type="caution">
    <text evidence="2">The sequence shown here is derived from an EMBL/GenBank/DDBJ whole genome shotgun (WGS) entry which is preliminary data.</text>
</comment>
<evidence type="ECO:0000313" key="2">
    <source>
        <dbReference type="EMBL" id="VEL27335.1"/>
    </source>
</evidence>
<dbReference type="Proteomes" id="UP000784294">
    <property type="component" value="Unassembled WGS sequence"/>
</dbReference>
<dbReference type="AlphaFoldDB" id="A0A3S5AEN6"/>
<gene>
    <name evidence="2" type="ORF">PXEA_LOCUS20775</name>
</gene>
<name>A0A3S5AEN6_9PLAT</name>
<sequence>MASNATISTVTTSSSSVLLVSSPLSGAINLVWPTPDCLVMVVGSKSMKDTSSLTGTEVVLVIVLFGIAVLLLMLLANRIRSYVYREEVSTCGICTEASGQL</sequence>